<dbReference type="RefSeq" id="WP_382169016.1">
    <property type="nucleotide sequence ID" value="NZ_JBHTBR010000009.1"/>
</dbReference>
<gene>
    <name evidence="2" type="ORF">ACFQS8_15335</name>
</gene>
<dbReference type="Proteomes" id="UP001596492">
    <property type="component" value="Unassembled WGS sequence"/>
</dbReference>
<dbReference type="InterPro" id="IPR001387">
    <property type="entry name" value="Cro/C1-type_HTH"/>
</dbReference>
<dbReference type="PROSITE" id="PS50943">
    <property type="entry name" value="HTH_CROC1"/>
    <property type="match status" value="1"/>
</dbReference>
<evidence type="ECO:0000313" key="2">
    <source>
        <dbReference type="EMBL" id="MFC7292993.1"/>
    </source>
</evidence>
<organism evidence="2 3">
    <name type="scientific">Hirschia litorea</name>
    <dbReference type="NCBI Taxonomy" id="1199156"/>
    <lineage>
        <taxon>Bacteria</taxon>
        <taxon>Pseudomonadati</taxon>
        <taxon>Pseudomonadota</taxon>
        <taxon>Alphaproteobacteria</taxon>
        <taxon>Hyphomonadales</taxon>
        <taxon>Hyphomonadaceae</taxon>
        <taxon>Hirschia</taxon>
    </lineage>
</organism>
<keyword evidence="3" id="KW-1185">Reference proteome</keyword>
<comment type="caution">
    <text evidence="2">The sequence shown here is derived from an EMBL/GenBank/DDBJ whole genome shotgun (WGS) entry which is preliminary data.</text>
</comment>
<feature type="domain" description="HTH cro/C1-type" evidence="1">
    <location>
        <begin position="13"/>
        <end position="47"/>
    </location>
</feature>
<dbReference type="InterPro" id="IPR017507">
    <property type="entry name" value="Tscrpt_reg_HipB-like"/>
</dbReference>
<protein>
    <submittedName>
        <fullName evidence="2">Type II toxin-antitoxin system Y4mF family antitoxin</fullName>
    </submittedName>
</protein>
<dbReference type="CDD" id="cd00093">
    <property type="entry name" value="HTH_XRE"/>
    <property type="match status" value="1"/>
</dbReference>
<dbReference type="NCBIfam" id="TIGR03070">
    <property type="entry name" value="couple_hipB"/>
    <property type="match status" value="1"/>
</dbReference>
<dbReference type="EMBL" id="JBHTBR010000009">
    <property type="protein sequence ID" value="MFC7292993.1"/>
    <property type="molecule type" value="Genomic_DNA"/>
</dbReference>
<evidence type="ECO:0000259" key="1">
    <source>
        <dbReference type="PROSITE" id="PS50943"/>
    </source>
</evidence>
<accession>A0ABW2IQ14</accession>
<dbReference type="SUPFAM" id="SSF47413">
    <property type="entry name" value="lambda repressor-like DNA-binding domains"/>
    <property type="match status" value="1"/>
</dbReference>
<dbReference type="Pfam" id="PF01381">
    <property type="entry name" value="HTH_3"/>
    <property type="match status" value="1"/>
</dbReference>
<reference evidence="3" key="1">
    <citation type="journal article" date="2019" name="Int. J. Syst. Evol. Microbiol.">
        <title>The Global Catalogue of Microorganisms (GCM) 10K type strain sequencing project: providing services to taxonomists for standard genome sequencing and annotation.</title>
        <authorList>
            <consortium name="The Broad Institute Genomics Platform"/>
            <consortium name="The Broad Institute Genome Sequencing Center for Infectious Disease"/>
            <person name="Wu L."/>
            <person name="Ma J."/>
        </authorList>
    </citation>
    <scope>NUCLEOTIDE SEQUENCE [LARGE SCALE GENOMIC DNA]</scope>
    <source>
        <strain evidence="3">CCUG 51308</strain>
    </source>
</reference>
<dbReference type="InterPro" id="IPR010982">
    <property type="entry name" value="Lambda_DNA-bd_dom_sf"/>
</dbReference>
<proteinExistence type="predicted"/>
<dbReference type="Gene3D" id="1.10.260.40">
    <property type="entry name" value="lambda repressor-like DNA-binding domains"/>
    <property type="match status" value="1"/>
</dbReference>
<dbReference type="SMART" id="SM00530">
    <property type="entry name" value="HTH_XRE"/>
    <property type="match status" value="1"/>
</dbReference>
<evidence type="ECO:0000313" key="3">
    <source>
        <dbReference type="Proteomes" id="UP001596492"/>
    </source>
</evidence>
<name>A0ABW2IQ14_9PROT</name>
<sequence>MSEDAISKLGDMVRNARKAQGLTQESLASMCGVGIRFIRELEQGKASCHMGKAFHVLTMLGLDVRIDGETL</sequence>